<dbReference type="Proteomes" id="UP000603904">
    <property type="component" value="Unassembled WGS sequence"/>
</dbReference>
<dbReference type="RefSeq" id="WP_275410536.1">
    <property type="nucleotide sequence ID" value="NZ_BAAAGP010000012.1"/>
</dbReference>
<accession>A0ABQ4G2N1</accession>
<organism evidence="2 3">
    <name type="scientific">Microbispora corallina</name>
    <dbReference type="NCBI Taxonomy" id="83302"/>
    <lineage>
        <taxon>Bacteria</taxon>
        <taxon>Bacillati</taxon>
        <taxon>Actinomycetota</taxon>
        <taxon>Actinomycetes</taxon>
        <taxon>Streptosporangiales</taxon>
        <taxon>Streptosporangiaceae</taxon>
        <taxon>Microbispora</taxon>
    </lineage>
</organism>
<feature type="region of interest" description="Disordered" evidence="1">
    <location>
        <begin position="1"/>
        <end position="27"/>
    </location>
</feature>
<comment type="caution">
    <text evidence="2">The sequence shown here is derived from an EMBL/GenBank/DDBJ whole genome shotgun (WGS) entry which is preliminary data.</text>
</comment>
<keyword evidence="3" id="KW-1185">Reference proteome</keyword>
<evidence type="ECO:0000313" key="3">
    <source>
        <dbReference type="Proteomes" id="UP000603904"/>
    </source>
</evidence>
<protein>
    <submittedName>
        <fullName evidence="2">Uncharacterized protein</fullName>
    </submittedName>
</protein>
<name>A0ABQ4G2N1_9ACTN</name>
<sequence>MEHVEPAIQDEPAATEEPAPTRISIRLLDKIETTNTYSGNSNS</sequence>
<evidence type="ECO:0000313" key="2">
    <source>
        <dbReference type="EMBL" id="GIH41319.1"/>
    </source>
</evidence>
<proteinExistence type="predicted"/>
<reference evidence="2 3" key="1">
    <citation type="submission" date="2021-01" db="EMBL/GenBank/DDBJ databases">
        <title>Whole genome shotgun sequence of Microbispora corallina NBRC 16416.</title>
        <authorList>
            <person name="Komaki H."/>
            <person name="Tamura T."/>
        </authorList>
    </citation>
    <scope>NUCLEOTIDE SEQUENCE [LARGE SCALE GENOMIC DNA]</scope>
    <source>
        <strain evidence="2 3">NBRC 16416</strain>
    </source>
</reference>
<evidence type="ECO:0000256" key="1">
    <source>
        <dbReference type="SAM" id="MobiDB-lite"/>
    </source>
</evidence>
<dbReference type="EMBL" id="BOOC01000021">
    <property type="protein sequence ID" value="GIH41319.1"/>
    <property type="molecule type" value="Genomic_DNA"/>
</dbReference>
<gene>
    <name evidence="2" type="ORF">Mco01_43190</name>
</gene>